<feature type="non-terminal residue" evidence="1">
    <location>
        <position position="1"/>
    </location>
</feature>
<dbReference type="EMBL" id="CAJVCH010529986">
    <property type="protein sequence ID" value="CAG7823593.1"/>
    <property type="molecule type" value="Genomic_DNA"/>
</dbReference>
<evidence type="ECO:0000313" key="2">
    <source>
        <dbReference type="Proteomes" id="UP000708208"/>
    </source>
</evidence>
<name>A0A8J2L1C3_9HEXA</name>
<sequence>GLKFQEACLRNENNIRISEFDLLARDTQISRDNGIF</sequence>
<keyword evidence="2" id="KW-1185">Reference proteome</keyword>
<protein>
    <submittedName>
        <fullName evidence="1">Uncharacterized protein</fullName>
    </submittedName>
</protein>
<reference evidence="1" key="1">
    <citation type="submission" date="2021-06" db="EMBL/GenBank/DDBJ databases">
        <authorList>
            <person name="Hodson N. C."/>
            <person name="Mongue J. A."/>
            <person name="Jaron S. K."/>
        </authorList>
    </citation>
    <scope>NUCLEOTIDE SEQUENCE</scope>
</reference>
<accession>A0A8J2L1C3</accession>
<proteinExistence type="predicted"/>
<comment type="caution">
    <text evidence="1">The sequence shown here is derived from an EMBL/GenBank/DDBJ whole genome shotgun (WGS) entry which is preliminary data.</text>
</comment>
<dbReference type="Proteomes" id="UP000708208">
    <property type="component" value="Unassembled WGS sequence"/>
</dbReference>
<evidence type="ECO:0000313" key="1">
    <source>
        <dbReference type="EMBL" id="CAG7823593.1"/>
    </source>
</evidence>
<gene>
    <name evidence="1" type="ORF">AFUS01_LOCUS33800</name>
</gene>
<feature type="non-terminal residue" evidence="1">
    <location>
        <position position="36"/>
    </location>
</feature>
<dbReference type="AlphaFoldDB" id="A0A8J2L1C3"/>
<organism evidence="1 2">
    <name type="scientific">Allacma fusca</name>
    <dbReference type="NCBI Taxonomy" id="39272"/>
    <lineage>
        <taxon>Eukaryota</taxon>
        <taxon>Metazoa</taxon>
        <taxon>Ecdysozoa</taxon>
        <taxon>Arthropoda</taxon>
        <taxon>Hexapoda</taxon>
        <taxon>Collembola</taxon>
        <taxon>Symphypleona</taxon>
        <taxon>Sminthuridae</taxon>
        <taxon>Allacma</taxon>
    </lineage>
</organism>